<evidence type="ECO:0000256" key="5">
    <source>
        <dbReference type="SAM" id="SignalP"/>
    </source>
</evidence>
<dbReference type="GO" id="GO:1904680">
    <property type="term" value="F:peptide transmembrane transporter activity"/>
    <property type="evidence" value="ECO:0007669"/>
    <property type="project" value="TreeGrafter"/>
</dbReference>
<evidence type="ECO:0000313" key="8">
    <source>
        <dbReference type="Proteomes" id="UP001165667"/>
    </source>
</evidence>
<dbReference type="SUPFAM" id="SSF53850">
    <property type="entry name" value="Periplasmic binding protein-like II"/>
    <property type="match status" value="1"/>
</dbReference>
<evidence type="ECO:0000256" key="4">
    <source>
        <dbReference type="ARBA" id="ARBA00022729"/>
    </source>
</evidence>
<comment type="caution">
    <text evidence="7">The sequence shown here is derived from an EMBL/GenBank/DDBJ whole genome shotgun (WGS) entry which is preliminary data.</text>
</comment>
<comment type="similarity">
    <text evidence="2">Belongs to the bacterial solute-binding protein 5 family.</text>
</comment>
<evidence type="ECO:0000313" key="7">
    <source>
        <dbReference type="EMBL" id="MCW6512557.1"/>
    </source>
</evidence>
<dbReference type="InterPro" id="IPR000914">
    <property type="entry name" value="SBP_5_dom"/>
</dbReference>
<proteinExistence type="inferred from homology"/>
<dbReference type="PIRSF" id="PIRSF002741">
    <property type="entry name" value="MppA"/>
    <property type="match status" value="1"/>
</dbReference>
<dbReference type="RefSeq" id="WP_282588933.1">
    <property type="nucleotide sequence ID" value="NZ_JAMOIM010000054.1"/>
</dbReference>
<dbReference type="PANTHER" id="PTHR30290">
    <property type="entry name" value="PERIPLASMIC BINDING COMPONENT OF ABC TRANSPORTER"/>
    <property type="match status" value="1"/>
</dbReference>
<dbReference type="PROSITE" id="PS51257">
    <property type="entry name" value="PROKAR_LIPOPROTEIN"/>
    <property type="match status" value="1"/>
</dbReference>
<comment type="subcellular location">
    <subcellularLocation>
        <location evidence="1">Periplasm</location>
    </subcellularLocation>
</comment>
<sequence length="569" mass="62337">MASHSRRAARTLLIGLGSLSCLVAGATGAARAADLLLLAEDVPSGLDPDGPSIALPTTQEGMVQMLEPLIDYEPKGPNDSGFVLPDFSKPRGRLLEAWDYDPKALTWTLHLRKGVKSCAGNEFTADDLIYTYGRALSTSGAVPNAWFLLNMGSIKGFTNDVFSTDKAVADAAKKLGDGIKKIDDYTVVVQQTEVNPLYFVNMAVTISQGVFDAKEMQKHATAADPWSHDYANNVNLPSFGAYCLERWVKDSQISYRANPNYYRGKAFYDHVVVKKVPEAANRLVTLRTGQAQMVQGLNAHQYDSLKDAKGVKVEGVLGNEGLFVVMNFKTKPFDNIKLRQAIAYAIPYERIVQVGYSGQAKQWEGVIPSSYPGFVKQAQPYSTDLAKAKALLAEAGFPDGKGLDAYKDAFKLSYVSEKEATLGPVVNAISTALRALNIPVTLDPIPQTQYGDRQIVKKDLGFAVNDQEKPIGVDAGYAMKLFFVSKEAGGINNMMNYANPELDALWVKAKIEGDPAARNKELADMQNILMRDVAWLPVVEFKTQFGLSDKVNGLTWVTDNSPRFYDLKN</sequence>
<organism evidence="7 8">
    <name type="scientific">Lichenifustis flavocetrariae</name>
    <dbReference type="NCBI Taxonomy" id="2949735"/>
    <lineage>
        <taxon>Bacteria</taxon>
        <taxon>Pseudomonadati</taxon>
        <taxon>Pseudomonadota</taxon>
        <taxon>Alphaproteobacteria</taxon>
        <taxon>Hyphomicrobiales</taxon>
        <taxon>Lichenihabitantaceae</taxon>
        <taxon>Lichenifustis</taxon>
    </lineage>
</organism>
<dbReference type="AlphaFoldDB" id="A0AA42CRJ2"/>
<feature type="domain" description="Solute-binding protein family 5" evidence="6">
    <location>
        <begin position="90"/>
        <end position="464"/>
    </location>
</feature>
<gene>
    <name evidence="7" type="ORF">M8523_32110</name>
</gene>
<dbReference type="GO" id="GO:0043190">
    <property type="term" value="C:ATP-binding cassette (ABC) transporter complex"/>
    <property type="evidence" value="ECO:0007669"/>
    <property type="project" value="InterPro"/>
</dbReference>
<dbReference type="GO" id="GO:0030288">
    <property type="term" value="C:outer membrane-bounded periplasmic space"/>
    <property type="evidence" value="ECO:0007669"/>
    <property type="project" value="UniProtKB-ARBA"/>
</dbReference>
<dbReference type="Pfam" id="PF00496">
    <property type="entry name" value="SBP_bac_5"/>
    <property type="match status" value="1"/>
</dbReference>
<evidence type="ECO:0000256" key="2">
    <source>
        <dbReference type="ARBA" id="ARBA00005695"/>
    </source>
</evidence>
<evidence type="ECO:0000256" key="1">
    <source>
        <dbReference type="ARBA" id="ARBA00004418"/>
    </source>
</evidence>
<dbReference type="InterPro" id="IPR039424">
    <property type="entry name" value="SBP_5"/>
</dbReference>
<evidence type="ECO:0000259" key="6">
    <source>
        <dbReference type="Pfam" id="PF00496"/>
    </source>
</evidence>
<dbReference type="InterPro" id="IPR030678">
    <property type="entry name" value="Peptide/Ni-bd"/>
</dbReference>
<accession>A0AA42CRJ2</accession>
<reference evidence="7" key="1">
    <citation type="submission" date="2022-05" db="EMBL/GenBank/DDBJ databases">
        <authorList>
            <person name="Pankratov T."/>
        </authorList>
    </citation>
    <scope>NUCLEOTIDE SEQUENCE</scope>
    <source>
        <strain evidence="7">BP6-180914</strain>
    </source>
</reference>
<evidence type="ECO:0000256" key="3">
    <source>
        <dbReference type="ARBA" id="ARBA00022448"/>
    </source>
</evidence>
<dbReference type="GO" id="GO:0015833">
    <property type="term" value="P:peptide transport"/>
    <property type="evidence" value="ECO:0007669"/>
    <property type="project" value="TreeGrafter"/>
</dbReference>
<feature type="signal peptide" evidence="5">
    <location>
        <begin position="1"/>
        <end position="32"/>
    </location>
</feature>
<keyword evidence="4 5" id="KW-0732">Signal</keyword>
<dbReference type="Gene3D" id="3.10.105.10">
    <property type="entry name" value="Dipeptide-binding Protein, Domain 3"/>
    <property type="match status" value="1"/>
</dbReference>
<dbReference type="PANTHER" id="PTHR30290:SF10">
    <property type="entry name" value="PERIPLASMIC OLIGOPEPTIDE-BINDING PROTEIN-RELATED"/>
    <property type="match status" value="1"/>
</dbReference>
<feature type="chain" id="PRO_5041251825" evidence="5">
    <location>
        <begin position="33"/>
        <end position="569"/>
    </location>
</feature>
<keyword evidence="8" id="KW-1185">Reference proteome</keyword>
<keyword evidence="3" id="KW-0813">Transport</keyword>
<dbReference type="EMBL" id="JAMOIM010000054">
    <property type="protein sequence ID" value="MCW6512557.1"/>
    <property type="molecule type" value="Genomic_DNA"/>
</dbReference>
<name>A0AA42CRJ2_9HYPH</name>
<dbReference type="Proteomes" id="UP001165667">
    <property type="component" value="Unassembled WGS sequence"/>
</dbReference>
<protein>
    <submittedName>
        <fullName evidence="7">ABC transporter substrate-binding protein</fullName>
    </submittedName>
</protein>
<dbReference type="Gene3D" id="3.40.190.10">
    <property type="entry name" value="Periplasmic binding protein-like II"/>
    <property type="match status" value="1"/>
</dbReference>